<protein>
    <submittedName>
        <fullName evidence="2">Uncharacterized protein</fullName>
    </submittedName>
</protein>
<proteinExistence type="predicted"/>
<evidence type="ECO:0000313" key="2">
    <source>
        <dbReference type="EMBL" id="ETI48132.1"/>
    </source>
</evidence>
<evidence type="ECO:0000313" key="3">
    <source>
        <dbReference type="Proteomes" id="UP000018721"/>
    </source>
</evidence>
<feature type="compositionally biased region" description="Polar residues" evidence="1">
    <location>
        <begin position="1"/>
        <end position="13"/>
    </location>
</feature>
<comment type="caution">
    <text evidence="2">The sequence shown here is derived from an EMBL/GenBank/DDBJ whole genome shotgun (WGS) entry which is preliminary data.</text>
</comment>
<dbReference type="EMBL" id="ANIZ01001353">
    <property type="protein sequence ID" value="ETI48132.1"/>
    <property type="molecule type" value="Genomic_DNA"/>
</dbReference>
<accession>V9FCK8</accession>
<gene>
    <name evidence="2" type="ORF">F443_07794</name>
</gene>
<dbReference type="HOGENOM" id="CLU_1491877_0_0_1"/>
<dbReference type="Proteomes" id="UP000018721">
    <property type="component" value="Unassembled WGS sequence"/>
</dbReference>
<dbReference type="AlphaFoldDB" id="V9FCK8"/>
<reference evidence="2 3" key="1">
    <citation type="submission" date="2013-11" db="EMBL/GenBank/DDBJ databases">
        <title>The Genome Sequence of Phytophthora parasitica P1569.</title>
        <authorList>
            <consortium name="The Broad Institute Genomics Platform"/>
            <person name="Russ C."/>
            <person name="Tyler B."/>
            <person name="Panabieres F."/>
            <person name="Shan W."/>
            <person name="Tripathy S."/>
            <person name="Grunwald N."/>
            <person name="Machado M."/>
            <person name="Johnson C.S."/>
            <person name="Arredondo F."/>
            <person name="Hong C."/>
            <person name="Coffey M."/>
            <person name="Young S.K."/>
            <person name="Zeng Q."/>
            <person name="Gargeya S."/>
            <person name="Fitzgerald M."/>
            <person name="Abouelleil A."/>
            <person name="Alvarado L."/>
            <person name="Chapman S.B."/>
            <person name="Gainer-Dewar J."/>
            <person name="Goldberg J."/>
            <person name="Griggs A."/>
            <person name="Gujja S."/>
            <person name="Hansen M."/>
            <person name="Howarth C."/>
            <person name="Imamovic A."/>
            <person name="Ireland A."/>
            <person name="Larimer J."/>
            <person name="McCowan C."/>
            <person name="Murphy C."/>
            <person name="Pearson M."/>
            <person name="Poon T.W."/>
            <person name="Priest M."/>
            <person name="Roberts A."/>
            <person name="Saif S."/>
            <person name="Shea T."/>
            <person name="Sykes S."/>
            <person name="Wortman J."/>
            <person name="Nusbaum C."/>
            <person name="Birren B."/>
        </authorList>
    </citation>
    <scope>NUCLEOTIDE SEQUENCE [LARGE SCALE GENOMIC DNA]</scope>
    <source>
        <strain evidence="2 3">P1569</strain>
    </source>
</reference>
<evidence type="ECO:0000256" key="1">
    <source>
        <dbReference type="SAM" id="MobiDB-lite"/>
    </source>
</evidence>
<sequence length="181" mass="20409">MAADQPSSNNSADSDFEDVPATQAAASNEDYGVNGRAGSNAEEACWAVPKREAHLWLSLRLVRHQNLTKLRRLVSINLDGFNRTCKTWDEFEEELHQLHCRAFQPFSKRESNSIAVRNKQMENLWKANSATGKCKREGKGSVKKVVSPARSERDYCWINFVGKTSATQRIYMSPVTGMLPM</sequence>
<feature type="region of interest" description="Disordered" evidence="1">
    <location>
        <begin position="1"/>
        <end position="34"/>
    </location>
</feature>
<organism evidence="2 3">
    <name type="scientific">Phytophthora nicotianae P1569</name>
    <dbReference type="NCBI Taxonomy" id="1317065"/>
    <lineage>
        <taxon>Eukaryota</taxon>
        <taxon>Sar</taxon>
        <taxon>Stramenopiles</taxon>
        <taxon>Oomycota</taxon>
        <taxon>Peronosporomycetes</taxon>
        <taxon>Peronosporales</taxon>
        <taxon>Peronosporaceae</taxon>
        <taxon>Phytophthora</taxon>
    </lineage>
</organism>
<keyword evidence="3" id="KW-1185">Reference proteome</keyword>
<name>V9FCK8_PHYNI</name>